<dbReference type="Pfam" id="PF01261">
    <property type="entry name" value="AP_endonuc_2"/>
    <property type="match status" value="1"/>
</dbReference>
<dbReference type="EMBL" id="FQUO01000003">
    <property type="protein sequence ID" value="SHE85710.1"/>
    <property type="molecule type" value="Genomic_DNA"/>
</dbReference>
<dbReference type="AlphaFoldDB" id="A0A1M4WWY9"/>
<accession>A0A1M4WWY9</accession>
<organism evidence="2 3">
    <name type="scientific">Cnuella takakiae</name>
    <dbReference type="NCBI Taxonomy" id="1302690"/>
    <lineage>
        <taxon>Bacteria</taxon>
        <taxon>Pseudomonadati</taxon>
        <taxon>Bacteroidota</taxon>
        <taxon>Chitinophagia</taxon>
        <taxon>Chitinophagales</taxon>
        <taxon>Chitinophagaceae</taxon>
        <taxon>Cnuella</taxon>
    </lineage>
</organism>
<dbReference type="PANTHER" id="PTHR12110">
    <property type="entry name" value="HYDROXYPYRUVATE ISOMERASE"/>
    <property type="match status" value="1"/>
</dbReference>
<proteinExistence type="predicted"/>
<dbReference type="PROSITE" id="PS51318">
    <property type="entry name" value="TAT"/>
    <property type="match status" value="1"/>
</dbReference>
<reference evidence="2 3" key="1">
    <citation type="submission" date="2016-11" db="EMBL/GenBank/DDBJ databases">
        <authorList>
            <person name="Jaros S."/>
            <person name="Januszkiewicz K."/>
            <person name="Wedrychowicz H."/>
        </authorList>
    </citation>
    <scope>NUCLEOTIDE SEQUENCE [LARGE SCALE GENOMIC DNA]</scope>
    <source>
        <strain evidence="2 3">DSM 26897</strain>
    </source>
</reference>
<dbReference type="InterPro" id="IPR013022">
    <property type="entry name" value="Xyl_isomerase-like_TIM-brl"/>
</dbReference>
<keyword evidence="3" id="KW-1185">Reference proteome</keyword>
<evidence type="ECO:0000313" key="3">
    <source>
        <dbReference type="Proteomes" id="UP000184368"/>
    </source>
</evidence>
<dbReference type="InterPro" id="IPR036237">
    <property type="entry name" value="Xyl_isomerase-like_sf"/>
</dbReference>
<dbReference type="InterPro" id="IPR006311">
    <property type="entry name" value="TAT_signal"/>
</dbReference>
<dbReference type="Gene3D" id="3.20.20.150">
    <property type="entry name" value="Divalent-metal-dependent TIM barrel enzymes"/>
    <property type="match status" value="1"/>
</dbReference>
<keyword evidence="2" id="KW-0413">Isomerase</keyword>
<feature type="domain" description="Xylose isomerase-like TIM barrel" evidence="1">
    <location>
        <begin position="62"/>
        <end position="293"/>
    </location>
</feature>
<dbReference type="SUPFAM" id="SSF51658">
    <property type="entry name" value="Xylose isomerase-like"/>
    <property type="match status" value="1"/>
</dbReference>
<sequence>MNFPLKDRRTFLRNSIQVLGALALPGSGFCQWAPVPLFAHLWVYASKYPPRWDAAPVLDQAFADIKGAGFAGIELMAVNLEQDDAVGRIGKLVGKYELPVSGASFEANMWDRERHDAILQDVVLLTGRLRELGGRTFGLSVGDAGRKKTDAELEVQAATLNEILNICDKRNIIPNLHNHTYELRDGLYDLQETLRRVPELRLGPDINWLIRGGVDPVAFIDTYGSRIGYLHLRDQHANGRWTEALGEGATDFAAIARALRRVGFSGAAAVELAYDAEPSRTTAQNWQISRNYMRRVFQW</sequence>
<evidence type="ECO:0000259" key="1">
    <source>
        <dbReference type="Pfam" id="PF01261"/>
    </source>
</evidence>
<name>A0A1M4WWY9_9BACT</name>
<dbReference type="InterPro" id="IPR050312">
    <property type="entry name" value="IolE/XylAMocC-like"/>
</dbReference>
<dbReference type="PANTHER" id="PTHR12110:SF41">
    <property type="entry name" value="INOSOSE DEHYDRATASE"/>
    <property type="match status" value="1"/>
</dbReference>
<dbReference type="Proteomes" id="UP000184368">
    <property type="component" value="Unassembled WGS sequence"/>
</dbReference>
<evidence type="ECO:0000313" key="2">
    <source>
        <dbReference type="EMBL" id="SHE85710.1"/>
    </source>
</evidence>
<dbReference type="RefSeq" id="WP_073040990.1">
    <property type="nucleotide sequence ID" value="NZ_FQUO01000003.1"/>
</dbReference>
<gene>
    <name evidence="2" type="ORF">SAMN05444008_103171</name>
</gene>
<dbReference type="GO" id="GO:0016853">
    <property type="term" value="F:isomerase activity"/>
    <property type="evidence" value="ECO:0007669"/>
    <property type="project" value="UniProtKB-KW"/>
</dbReference>
<dbReference type="STRING" id="1302690.BUE76_06540"/>
<protein>
    <submittedName>
        <fullName evidence="2">Sugar phosphate isomerase/epimerase</fullName>
    </submittedName>
</protein>
<dbReference type="OrthoDB" id="9798407at2"/>